<evidence type="ECO:0000313" key="2">
    <source>
        <dbReference type="Proteomes" id="UP001056778"/>
    </source>
</evidence>
<accession>A0ACB9SKM7</accession>
<dbReference type="Proteomes" id="UP001056778">
    <property type="component" value="Chromosome 9"/>
</dbReference>
<proteinExistence type="predicted"/>
<reference evidence="1" key="1">
    <citation type="submission" date="2022-04" db="EMBL/GenBank/DDBJ databases">
        <title>Chromosome-scale genome assembly of Holotrichia oblita Faldermann.</title>
        <authorList>
            <person name="Rongchong L."/>
        </authorList>
    </citation>
    <scope>NUCLEOTIDE SEQUENCE</scope>
    <source>
        <strain evidence="1">81SQS9</strain>
    </source>
</reference>
<dbReference type="EMBL" id="CM043023">
    <property type="protein sequence ID" value="KAI4455678.1"/>
    <property type="molecule type" value="Genomic_DNA"/>
</dbReference>
<name>A0ACB9SKM7_HOLOL</name>
<keyword evidence="2" id="KW-1185">Reference proteome</keyword>
<sequence length="274" mass="31641">MKEKKLKGEEYLTRKGVLVPAKYCCRMKCAEKLTVESQKFVFENFLKSVTSKDQALSNRIKLSQKAVERKGRNKTGIIKKRKITARYFVTLDGKEINICKTMFQQVHGVTRGKVDIIIEKRASRTAFVGENLNGRHRPANVRDEERKEAITHINSFPKYESHYSRSHTSKLYLSPALTIAKIYDLYVAKRRSEGIEKPLCYSLYVKIFNELGYNIKKPSIDTCKTCDKLQNDIKSASHDDEQVGHSRLECDTDHARIERAKKKLSDIEIKIPHD</sequence>
<keyword evidence="1" id="KW-0240">DNA-directed RNA polymerase</keyword>
<evidence type="ECO:0000313" key="1">
    <source>
        <dbReference type="EMBL" id="KAI4455678.1"/>
    </source>
</evidence>
<comment type="caution">
    <text evidence="1">The sequence shown here is derived from an EMBL/GenBank/DDBJ whole genome shotgun (WGS) entry which is preliminary data.</text>
</comment>
<protein>
    <submittedName>
        <fullName evidence="1">Dna-directed rna polymerases i ii and iii subunit rpabc2</fullName>
    </submittedName>
</protein>
<keyword evidence="1" id="KW-0804">Transcription</keyword>
<gene>
    <name evidence="1" type="ORF">MML48_9g00012277</name>
</gene>
<organism evidence="1 2">
    <name type="scientific">Holotrichia oblita</name>
    <name type="common">Chafer beetle</name>
    <dbReference type="NCBI Taxonomy" id="644536"/>
    <lineage>
        <taxon>Eukaryota</taxon>
        <taxon>Metazoa</taxon>
        <taxon>Ecdysozoa</taxon>
        <taxon>Arthropoda</taxon>
        <taxon>Hexapoda</taxon>
        <taxon>Insecta</taxon>
        <taxon>Pterygota</taxon>
        <taxon>Neoptera</taxon>
        <taxon>Endopterygota</taxon>
        <taxon>Coleoptera</taxon>
        <taxon>Polyphaga</taxon>
        <taxon>Scarabaeiformia</taxon>
        <taxon>Scarabaeidae</taxon>
        <taxon>Melolonthinae</taxon>
        <taxon>Holotrichia</taxon>
    </lineage>
</organism>